<name>A0ABU4F9L2_9ACTN</name>
<accession>A0ABU4F9L2</accession>
<dbReference type="Proteomes" id="UP001187346">
    <property type="component" value="Unassembled WGS sequence"/>
</dbReference>
<sequence length="144" mass="15842">MSAGWRRSAGPWSWDVQGAVLGDDCLWRLRPLPEDALATLTRHFQVPASGVKGAVRLSATVTVHRTALDASWEQARMLEEDLDCTEQTQRPGERLTGLQSLSFARGEGGNTSGDDLLLETGQRVSDTHGGPYPYWLTLRPLEIP</sequence>
<reference evidence="2 3" key="1">
    <citation type="submission" date="2023-10" db="EMBL/GenBank/DDBJ databases">
        <title>Characterization of rhizosphere-enriched actinobacteria from wheat plants lab-grown on chernevaya soil.</title>
        <authorList>
            <person name="Tikhonova E.N."/>
            <person name="Konopkin A."/>
            <person name="Kravchenko I.K."/>
        </authorList>
    </citation>
    <scope>NUCLEOTIDE SEQUENCE [LARGE SCALE GENOMIC DNA]</scope>
    <source>
        <strain evidence="2 3">RR29</strain>
    </source>
</reference>
<comment type="caution">
    <text evidence="2">The sequence shown here is derived from an EMBL/GenBank/DDBJ whole genome shotgun (WGS) entry which is preliminary data.</text>
</comment>
<feature type="region of interest" description="Disordered" evidence="1">
    <location>
        <begin position="84"/>
        <end position="117"/>
    </location>
</feature>
<evidence type="ECO:0000313" key="3">
    <source>
        <dbReference type="Proteomes" id="UP001187346"/>
    </source>
</evidence>
<gene>
    <name evidence="2" type="ORF">R5A26_15090</name>
</gene>
<organism evidence="2 3">
    <name type="scientific">Streptomyces prunicolor</name>
    <dbReference type="NCBI Taxonomy" id="67348"/>
    <lineage>
        <taxon>Bacteria</taxon>
        <taxon>Bacillati</taxon>
        <taxon>Actinomycetota</taxon>
        <taxon>Actinomycetes</taxon>
        <taxon>Kitasatosporales</taxon>
        <taxon>Streptomycetaceae</taxon>
        <taxon>Streptomyces</taxon>
    </lineage>
</organism>
<keyword evidence="3" id="KW-1185">Reference proteome</keyword>
<protein>
    <submittedName>
        <fullName evidence="2">Uncharacterized protein</fullName>
    </submittedName>
</protein>
<evidence type="ECO:0000313" key="2">
    <source>
        <dbReference type="EMBL" id="MDV7217277.1"/>
    </source>
</evidence>
<dbReference type="EMBL" id="JAWMAJ010000042">
    <property type="protein sequence ID" value="MDV7217277.1"/>
    <property type="molecule type" value="Genomic_DNA"/>
</dbReference>
<dbReference type="RefSeq" id="WP_317771642.1">
    <property type="nucleotide sequence ID" value="NZ_JAWMAJ010000042.1"/>
</dbReference>
<evidence type="ECO:0000256" key="1">
    <source>
        <dbReference type="SAM" id="MobiDB-lite"/>
    </source>
</evidence>
<proteinExistence type="predicted"/>